<evidence type="ECO:0000256" key="2">
    <source>
        <dbReference type="ARBA" id="ARBA00009477"/>
    </source>
</evidence>
<evidence type="ECO:0000256" key="1">
    <source>
        <dbReference type="ARBA" id="ARBA00004377"/>
    </source>
</evidence>
<organism evidence="12">
    <name type="scientific">mine drainage metagenome</name>
    <dbReference type="NCBI Taxonomy" id="410659"/>
    <lineage>
        <taxon>unclassified sequences</taxon>
        <taxon>metagenomes</taxon>
        <taxon>ecological metagenomes</taxon>
    </lineage>
</organism>
<dbReference type="InterPro" id="IPR050739">
    <property type="entry name" value="MFP"/>
</dbReference>
<dbReference type="InterPro" id="IPR006144">
    <property type="entry name" value="Secretion_HlyD_CS"/>
</dbReference>
<dbReference type="PRINTS" id="PR01490">
    <property type="entry name" value="RTXTOXIND"/>
</dbReference>
<dbReference type="GO" id="GO:0005886">
    <property type="term" value="C:plasma membrane"/>
    <property type="evidence" value="ECO:0007669"/>
    <property type="project" value="UniProtKB-SubCell"/>
</dbReference>
<feature type="coiled-coil region" evidence="9">
    <location>
        <begin position="265"/>
        <end position="292"/>
    </location>
</feature>
<proteinExistence type="inferred from homology"/>
<dbReference type="InterPro" id="IPR058982">
    <property type="entry name" value="Beta-barrel_AprE"/>
</dbReference>
<evidence type="ECO:0000256" key="7">
    <source>
        <dbReference type="ARBA" id="ARBA00022989"/>
    </source>
</evidence>
<dbReference type="Pfam" id="PF26002">
    <property type="entry name" value="Beta-barrel_AprE"/>
    <property type="match status" value="1"/>
</dbReference>
<accession>A0A1J5R8X6</accession>
<evidence type="ECO:0000256" key="9">
    <source>
        <dbReference type="SAM" id="Coils"/>
    </source>
</evidence>
<evidence type="ECO:0000256" key="4">
    <source>
        <dbReference type="ARBA" id="ARBA00022475"/>
    </source>
</evidence>
<comment type="subcellular location">
    <subcellularLocation>
        <location evidence="1">Cell inner membrane</location>
        <topology evidence="1">Single-pass membrane protein</topology>
    </subcellularLocation>
</comment>
<keyword evidence="5" id="KW-0997">Cell inner membrane</keyword>
<dbReference type="Gene3D" id="2.40.30.170">
    <property type="match status" value="1"/>
</dbReference>
<evidence type="ECO:0000313" key="12">
    <source>
        <dbReference type="EMBL" id="OIQ92478.1"/>
    </source>
</evidence>
<dbReference type="Pfam" id="PF25994">
    <property type="entry name" value="HH_AprE"/>
    <property type="match status" value="1"/>
</dbReference>
<dbReference type="PANTHER" id="PTHR30386:SF26">
    <property type="entry name" value="TRANSPORT PROTEIN COMB"/>
    <property type="match status" value="1"/>
</dbReference>
<keyword evidence="6" id="KW-0812">Transmembrane</keyword>
<dbReference type="InterPro" id="IPR010129">
    <property type="entry name" value="T1SS_HlyD"/>
</dbReference>
<keyword evidence="9" id="KW-0175">Coiled coil</keyword>
<dbReference type="Gene3D" id="2.40.50.100">
    <property type="match status" value="1"/>
</dbReference>
<evidence type="ECO:0000256" key="3">
    <source>
        <dbReference type="ARBA" id="ARBA00022448"/>
    </source>
</evidence>
<keyword evidence="3" id="KW-0813">Transport</keyword>
<dbReference type="GO" id="GO:0009306">
    <property type="term" value="P:protein secretion"/>
    <property type="evidence" value="ECO:0007669"/>
    <property type="project" value="InterPro"/>
</dbReference>
<evidence type="ECO:0000259" key="11">
    <source>
        <dbReference type="Pfam" id="PF26002"/>
    </source>
</evidence>
<evidence type="ECO:0000256" key="8">
    <source>
        <dbReference type="ARBA" id="ARBA00023136"/>
    </source>
</evidence>
<dbReference type="InterPro" id="IPR058781">
    <property type="entry name" value="HH_AprE-like"/>
</dbReference>
<dbReference type="PANTHER" id="PTHR30386">
    <property type="entry name" value="MEMBRANE FUSION SUBUNIT OF EMRAB-TOLC MULTIDRUG EFFLUX PUMP"/>
    <property type="match status" value="1"/>
</dbReference>
<reference evidence="12" key="1">
    <citation type="submission" date="2016-10" db="EMBL/GenBank/DDBJ databases">
        <title>Sequence of Gallionella enrichment culture.</title>
        <authorList>
            <person name="Poehlein A."/>
            <person name="Muehling M."/>
            <person name="Daniel R."/>
        </authorList>
    </citation>
    <scope>NUCLEOTIDE SEQUENCE</scope>
</reference>
<evidence type="ECO:0000259" key="10">
    <source>
        <dbReference type="Pfam" id="PF25994"/>
    </source>
</evidence>
<gene>
    <name evidence="12" type="primary">prsE_2</name>
    <name evidence="12" type="ORF">GALL_255510</name>
</gene>
<dbReference type="EMBL" id="MLJW01000230">
    <property type="protein sequence ID" value="OIQ92478.1"/>
    <property type="molecule type" value="Genomic_DNA"/>
</dbReference>
<keyword evidence="4" id="KW-1003">Cell membrane</keyword>
<dbReference type="NCBIfam" id="TIGR01843">
    <property type="entry name" value="type_I_hlyD"/>
    <property type="match status" value="1"/>
</dbReference>
<comment type="similarity">
    <text evidence="2">Belongs to the membrane fusion protein (MFP) (TC 8.A.1) family.</text>
</comment>
<keyword evidence="7" id="KW-1133">Transmembrane helix</keyword>
<comment type="caution">
    <text evidence="12">The sequence shown here is derived from an EMBL/GenBank/DDBJ whole genome shotgun (WGS) entry which is preliminary data.</text>
</comment>
<feature type="domain" description="AprE-like beta-barrel" evidence="11">
    <location>
        <begin position="363"/>
        <end position="452"/>
    </location>
</feature>
<name>A0A1J5R8X6_9ZZZZ</name>
<protein>
    <submittedName>
        <fullName evidence="12">Type I secretion system membrane fusion protein PrsE</fullName>
    </submittedName>
</protein>
<dbReference type="AlphaFoldDB" id="A0A1J5R8X6"/>
<keyword evidence="8" id="KW-0472">Membrane</keyword>
<sequence>MPQPERGARLGRWLRAKRDAAAARFRDYLLPPAVVQDKSQREDTEFMPDTLAALFQRPPAPAFLIVRGTLVLFCVGIAWASLASLDEITIGQGKVVPSSQVQIIQNLEGGIVSSIPVKVGDLVQKGQVVMQLDRTRFSSSAGETMAKHLALMAKIARLNAEATGTPYVPPPELLKEAPKIADDERILYQSRQNELESTLGALRQQVDQRTQEIAEKIARNKQLQVSYGLITKELKMSKPLLAQGVISEVEILRIERQVSDTGGEMDATRLAIPRLQAQLAEARDKLAGATAKFRSDAASELAQARSDFAATNASSAAVEDRLARTSIRSSLTGIVKQIKINTIGGVIQPGMDVMEIVPLEDKLLIEAKIRPADVGFLRPGQPAMVKISAYDFSIYGGLDATVENITADTITNAKGESFYLVRVRTTKNYLGTPDKPLPIIPGMLATVHIRTGKKTVLSYLLKPVLKAKYDALRER</sequence>
<feature type="domain" description="AprE-like long alpha-helical hairpin" evidence="10">
    <location>
        <begin position="142"/>
        <end position="321"/>
    </location>
</feature>
<evidence type="ECO:0000256" key="6">
    <source>
        <dbReference type="ARBA" id="ARBA00022692"/>
    </source>
</evidence>
<evidence type="ECO:0000256" key="5">
    <source>
        <dbReference type="ARBA" id="ARBA00022519"/>
    </source>
</evidence>
<dbReference type="PROSITE" id="PS00543">
    <property type="entry name" value="HLYD_FAMILY"/>
    <property type="match status" value="1"/>
</dbReference>